<dbReference type="EMBL" id="JTDY01004257">
    <property type="protein sequence ID" value="KOB68374.1"/>
    <property type="molecule type" value="Genomic_DNA"/>
</dbReference>
<name>A0A0L7KZC2_OPEBR</name>
<keyword evidence="3" id="KW-1185">Reference proteome</keyword>
<accession>A0A0L7KZC2</accession>
<feature type="compositionally biased region" description="Basic and acidic residues" evidence="1">
    <location>
        <begin position="16"/>
        <end position="27"/>
    </location>
</feature>
<evidence type="ECO:0000256" key="1">
    <source>
        <dbReference type="SAM" id="MobiDB-lite"/>
    </source>
</evidence>
<dbReference type="OrthoDB" id="6720387at2759"/>
<dbReference type="Proteomes" id="UP000037510">
    <property type="component" value="Unassembled WGS sequence"/>
</dbReference>
<organism evidence="2 3">
    <name type="scientific">Operophtera brumata</name>
    <name type="common">Winter moth</name>
    <name type="synonym">Phalaena brumata</name>
    <dbReference type="NCBI Taxonomy" id="104452"/>
    <lineage>
        <taxon>Eukaryota</taxon>
        <taxon>Metazoa</taxon>
        <taxon>Ecdysozoa</taxon>
        <taxon>Arthropoda</taxon>
        <taxon>Hexapoda</taxon>
        <taxon>Insecta</taxon>
        <taxon>Pterygota</taxon>
        <taxon>Neoptera</taxon>
        <taxon>Endopterygota</taxon>
        <taxon>Lepidoptera</taxon>
        <taxon>Glossata</taxon>
        <taxon>Ditrysia</taxon>
        <taxon>Geometroidea</taxon>
        <taxon>Geometridae</taxon>
        <taxon>Larentiinae</taxon>
        <taxon>Operophtera</taxon>
    </lineage>
</organism>
<gene>
    <name evidence="2" type="ORF">OBRU01_18442</name>
</gene>
<proteinExistence type="predicted"/>
<sequence>MQAVDSDTDSMSNKRKSGDDVPDGEAKAKRRRRRERSRSEPRNTGSDNAQKREALHRLFGRYSPQGNPHFDTDDEDLLTESDESDDPCYIEDPLLLDAVPECMDPEQLGFLLCAQETLRFLRQSGMSFRNPVYVNLRSRFLKAMKDLGIA</sequence>
<protein>
    <submittedName>
        <fullName evidence="2">Uncharacterized protein</fullName>
    </submittedName>
</protein>
<reference evidence="2 3" key="1">
    <citation type="journal article" date="2015" name="Genome Biol. Evol.">
        <title>The genome of winter moth (Operophtera brumata) provides a genomic perspective on sexual dimorphism and phenology.</title>
        <authorList>
            <person name="Derks M.F."/>
            <person name="Smit S."/>
            <person name="Salis L."/>
            <person name="Schijlen E."/>
            <person name="Bossers A."/>
            <person name="Mateman C."/>
            <person name="Pijl A.S."/>
            <person name="de Ridder D."/>
            <person name="Groenen M.A."/>
            <person name="Visser M.E."/>
            <person name="Megens H.J."/>
        </authorList>
    </citation>
    <scope>NUCLEOTIDE SEQUENCE [LARGE SCALE GENOMIC DNA]</scope>
    <source>
        <strain evidence="2">WM2013NL</strain>
        <tissue evidence="2">Head and thorax</tissue>
    </source>
</reference>
<comment type="caution">
    <text evidence="2">The sequence shown here is derived from an EMBL/GenBank/DDBJ whole genome shotgun (WGS) entry which is preliminary data.</text>
</comment>
<feature type="region of interest" description="Disordered" evidence="1">
    <location>
        <begin position="1"/>
        <end position="86"/>
    </location>
</feature>
<feature type="compositionally biased region" description="Acidic residues" evidence="1">
    <location>
        <begin position="72"/>
        <end position="86"/>
    </location>
</feature>
<evidence type="ECO:0000313" key="3">
    <source>
        <dbReference type="Proteomes" id="UP000037510"/>
    </source>
</evidence>
<evidence type="ECO:0000313" key="2">
    <source>
        <dbReference type="EMBL" id="KOB68374.1"/>
    </source>
</evidence>
<dbReference type="AlphaFoldDB" id="A0A0L7KZC2"/>